<organism evidence="2 3">
    <name type="scientific">Strongylocentrotus purpuratus</name>
    <name type="common">Purple sea urchin</name>
    <dbReference type="NCBI Taxonomy" id="7668"/>
    <lineage>
        <taxon>Eukaryota</taxon>
        <taxon>Metazoa</taxon>
        <taxon>Echinodermata</taxon>
        <taxon>Eleutherozoa</taxon>
        <taxon>Echinozoa</taxon>
        <taxon>Echinoidea</taxon>
        <taxon>Euechinoidea</taxon>
        <taxon>Echinacea</taxon>
        <taxon>Camarodonta</taxon>
        <taxon>Echinidea</taxon>
        <taxon>Strongylocentrotidae</taxon>
        <taxon>Strongylocentrotus</taxon>
    </lineage>
</organism>
<dbReference type="GeneID" id="105444966"/>
<accession>A0A7M7HHW5</accession>
<reference evidence="2" key="2">
    <citation type="submission" date="2021-01" db="UniProtKB">
        <authorList>
            <consortium name="EnsemblMetazoa"/>
        </authorList>
    </citation>
    <scope>IDENTIFICATION</scope>
</reference>
<proteinExistence type="predicted"/>
<evidence type="ECO:0000313" key="2">
    <source>
        <dbReference type="EnsemblMetazoa" id="XP_011678215"/>
    </source>
</evidence>
<dbReference type="InParanoid" id="A0A7M7HHW5"/>
<reference evidence="3" key="1">
    <citation type="submission" date="2015-02" db="EMBL/GenBank/DDBJ databases">
        <title>Genome sequencing for Strongylocentrotus purpuratus.</title>
        <authorList>
            <person name="Murali S."/>
            <person name="Liu Y."/>
            <person name="Vee V."/>
            <person name="English A."/>
            <person name="Wang M."/>
            <person name="Skinner E."/>
            <person name="Han Y."/>
            <person name="Muzny D.M."/>
            <person name="Worley K.C."/>
            <person name="Gibbs R.A."/>
        </authorList>
    </citation>
    <scope>NUCLEOTIDE SEQUENCE</scope>
</reference>
<protein>
    <submittedName>
        <fullName evidence="2">Uncharacterized protein</fullName>
    </submittedName>
</protein>
<name>A0A7M7HHW5_STRPU</name>
<dbReference type="KEGG" id="spu:105444966"/>
<evidence type="ECO:0000256" key="1">
    <source>
        <dbReference type="SAM" id="MobiDB-lite"/>
    </source>
</evidence>
<evidence type="ECO:0000313" key="3">
    <source>
        <dbReference type="Proteomes" id="UP000007110"/>
    </source>
</evidence>
<dbReference type="RefSeq" id="XP_011678215.1">
    <property type="nucleotide sequence ID" value="XM_011679913.2"/>
</dbReference>
<dbReference type="AlphaFoldDB" id="A0A7M7HHW5"/>
<dbReference type="EnsemblMetazoa" id="XM_011679913">
    <property type="protein sequence ID" value="XP_011678215"/>
    <property type="gene ID" value="LOC105444966"/>
</dbReference>
<dbReference type="Proteomes" id="UP000007110">
    <property type="component" value="Unassembled WGS sequence"/>
</dbReference>
<keyword evidence="3" id="KW-1185">Reference proteome</keyword>
<sequence length="199" mass="22121">MLMLIRGGPLGFLTSTRWGIIPAEQDPWWIQVMLTFPGERGHRHCSLAVQLPFINPFHVHSIMTAMRPSHNNNVTMTSGSRSTVTGTALKQLTTLRHRHHSGTMTSGSTLRHHRHHNGTMTSGSTLRRHRHHSGTMTSGSTLRRHRHHSGTMTSGSTLRLHRYHNGTMTSGSTLTRSKIMSSVTVINSLIKKTTVISAS</sequence>
<feature type="region of interest" description="Disordered" evidence="1">
    <location>
        <begin position="98"/>
        <end position="154"/>
    </location>
</feature>